<dbReference type="Proteomes" id="UP000184386">
    <property type="component" value="Unassembled WGS sequence"/>
</dbReference>
<dbReference type="STRING" id="1121322.SAMN02745136_04548"/>
<evidence type="ECO:0000313" key="8">
    <source>
        <dbReference type="Proteomes" id="UP000184386"/>
    </source>
</evidence>
<dbReference type="GO" id="GO:0016020">
    <property type="term" value="C:membrane"/>
    <property type="evidence" value="ECO:0007669"/>
    <property type="project" value="UniProtKB-SubCell"/>
</dbReference>
<dbReference type="RefSeq" id="WP_242962569.1">
    <property type="nucleotide sequence ID" value="NZ_FRAC01000028.1"/>
</dbReference>
<dbReference type="AlphaFoldDB" id="A0A1M6ZCL1"/>
<keyword evidence="2 5" id="KW-0812">Transmembrane</keyword>
<dbReference type="Pfam" id="PF01061">
    <property type="entry name" value="ABC2_membrane"/>
    <property type="match status" value="1"/>
</dbReference>
<protein>
    <submittedName>
        <fullName evidence="7">ABC-2 type transport system permease protein</fullName>
    </submittedName>
</protein>
<feature type="transmembrane region" description="Helical" evidence="5">
    <location>
        <begin position="213"/>
        <end position="234"/>
    </location>
</feature>
<feature type="domain" description="ABC-2 type transporter transmembrane" evidence="6">
    <location>
        <begin position="15"/>
        <end position="210"/>
    </location>
</feature>
<feature type="transmembrane region" description="Helical" evidence="5">
    <location>
        <begin position="95"/>
        <end position="121"/>
    </location>
</feature>
<evidence type="ECO:0000256" key="3">
    <source>
        <dbReference type="ARBA" id="ARBA00022989"/>
    </source>
</evidence>
<reference evidence="7 8" key="1">
    <citation type="submission" date="2016-11" db="EMBL/GenBank/DDBJ databases">
        <authorList>
            <person name="Jaros S."/>
            <person name="Januszkiewicz K."/>
            <person name="Wedrychowicz H."/>
        </authorList>
    </citation>
    <scope>NUCLEOTIDE SEQUENCE [LARGE SCALE GENOMIC DNA]</scope>
    <source>
        <strain evidence="7 8">DSM 15929</strain>
    </source>
</reference>
<dbReference type="GO" id="GO:0140359">
    <property type="term" value="F:ABC-type transporter activity"/>
    <property type="evidence" value="ECO:0007669"/>
    <property type="project" value="InterPro"/>
</dbReference>
<dbReference type="EMBL" id="FRAC01000028">
    <property type="protein sequence ID" value="SHL28099.1"/>
    <property type="molecule type" value="Genomic_DNA"/>
</dbReference>
<feature type="transmembrane region" description="Helical" evidence="5">
    <location>
        <begin position="133"/>
        <end position="158"/>
    </location>
</feature>
<proteinExistence type="predicted"/>
<evidence type="ECO:0000313" key="7">
    <source>
        <dbReference type="EMBL" id="SHL28099.1"/>
    </source>
</evidence>
<keyword evidence="4 5" id="KW-0472">Membrane</keyword>
<feature type="transmembrane region" description="Helical" evidence="5">
    <location>
        <begin position="170"/>
        <end position="193"/>
    </location>
</feature>
<evidence type="ECO:0000256" key="1">
    <source>
        <dbReference type="ARBA" id="ARBA00004141"/>
    </source>
</evidence>
<gene>
    <name evidence="7" type="ORF">SAMN02745136_04548</name>
</gene>
<name>A0A1M6ZCL1_9FIRM</name>
<keyword evidence="3 5" id="KW-1133">Transmembrane helix</keyword>
<evidence type="ECO:0000256" key="5">
    <source>
        <dbReference type="SAM" id="Phobius"/>
    </source>
</evidence>
<keyword evidence="8" id="KW-1185">Reference proteome</keyword>
<evidence type="ECO:0000256" key="2">
    <source>
        <dbReference type="ARBA" id="ARBA00022692"/>
    </source>
</evidence>
<accession>A0A1M6ZCL1</accession>
<dbReference type="InterPro" id="IPR013525">
    <property type="entry name" value="ABC2_TM"/>
</dbReference>
<organism evidence="7 8">
    <name type="scientific">Anaerocolumna jejuensis DSM 15929</name>
    <dbReference type="NCBI Taxonomy" id="1121322"/>
    <lineage>
        <taxon>Bacteria</taxon>
        <taxon>Bacillati</taxon>
        <taxon>Bacillota</taxon>
        <taxon>Clostridia</taxon>
        <taxon>Lachnospirales</taxon>
        <taxon>Lachnospiraceae</taxon>
        <taxon>Anaerocolumna</taxon>
    </lineage>
</organism>
<sequence length="243" mass="26191">MAINMNGFLYGAVLQWKLDLRNKGVLLTYYVVPLLFFAFMGGIFTSINQEAKATLIQSMTIFGVSMGAILGAPVPLSELYGSEIKKAYKVGGIPVWVSAANNFLSAFLHLLLMSLVIYLAAPLAFQAAVPKDTGAYFASLALLIAVCLSVGTALGLYFRGSSRLTMLSQLVFLPSLMLSGIMFPTELLPKALAQAGKAFPATWGFRMMTTGEGVSTALLAMSGIFAFMAVLIAFRLQRLRCEK</sequence>
<feature type="transmembrane region" description="Helical" evidence="5">
    <location>
        <begin position="53"/>
        <end position="74"/>
    </location>
</feature>
<feature type="transmembrane region" description="Helical" evidence="5">
    <location>
        <begin position="27"/>
        <end position="47"/>
    </location>
</feature>
<evidence type="ECO:0000259" key="6">
    <source>
        <dbReference type="Pfam" id="PF01061"/>
    </source>
</evidence>
<comment type="subcellular location">
    <subcellularLocation>
        <location evidence="1">Membrane</location>
        <topology evidence="1">Multi-pass membrane protein</topology>
    </subcellularLocation>
</comment>
<evidence type="ECO:0000256" key="4">
    <source>
        <dbReference type="ARBA" id="ARBA00023136"/>
    </source>
</evidence>